<gene>
    <name evidence="3" type="ORF">PoB_002281400</name>
</gene>
<evidence type="ECO:0000313" key="4">
    <source>
        <dbReference type="Proteomes" id="UP000735302"/>
    </source>
</evidence>
<keyword evidence="4" id="KW-1185">Reference proteome</keyword>
<protein>
    <recommendedName>
        <fullName evidence="2">Mutator-like transposase domain-containing protein</fullName>
    </recommendedName>
</protein>
<accession>A0AAV3ZR20</accession>
<dbReference type="EMBL" id="BLXT01002667">
    <property type="protein sequence ID" value="GFN96308.1"/>
    <property type="molecule type" value="Genomic_DNA"/>
</dbReference>
<reference evidence="3 4" key="1">
    <citation type="journal article" date="2021" name="Elife">
        <title>Chloroplast acquisition without the gene transfer in kleptoplastic sea slugs, Plakobranchus ocellatus.</title>
        <authorList>
            <person name="Maeda T."/>
            <person name="Takahashi S."/>
            <person name="Yoshida T."/>
            <person name="Shimamura S."/>
            <person name="Takaki Y."/>
            <person name="Nagai Y."/>
            <person name="Toyoda A."/>
            <person name="Suzuki Y."/>
            <person name="Arimoto A."/>
            <person name="Ishii H."/>
            <person name="Satoh N."/>
            <person name="Nishiyama T."/>
            <person name="Hasebe M."/>
            <person name="Maruyama T."/>
            <person name="Minagawa J."/>
            <person name="Obokata J."/>
            <person name="Shigenobu S."/>
        </authorList>
    </citation>
    <scope>NUCLEOTIDE SEQUENCE [LARGE SCALE GENOMIC DNA]</scope>
</reference>
<feature type="domain" description="Mutator-like transposase" evidence="2">
    <location>
        <begin position="113"/>
        <end position="257"/>
    </location>
</feature>
<dbReference type="Proteomes" id="UP000735302">
    <property type="component" value="Unassembled WGS sequence"/>
</dbReference>
<dbReference type="InterPro" id="IPR049012">
    <property type="entry name" value="Mutator_transp_dom"/>
</dbReference>
<feature type="region of interest" description="Disordered" evidence="1">
    <location>
        <begin position="52"/>
        <end position="72"/>
    </location>
</feature>
<evidence type="ECO:0000256" key="1">
    <source>
        <dbReference type="SAM" id="MobiDB-lite"/>
    </source>
</evidence>
<comment type="caution">
    <text evidence="3">The sequence shown here is derived from an EMBL/GenBank/DDBJ whole genome shotgun (WGS) entry which is preliminary data.</text>
</comment>
<evidence type="ECO:0000313" key="3">
    <source>
        <dbReference type="EMBL" id="GFN96308.1"/>
    </source>
</evidence>
<evidence type="ECO:0000259" key="2">
    <source>
        <dbReference type="Pfam" id="PF20700"/>
    </source>
</evidence>
<proteinExistence type="predicted"/>
<feature type="region of interest" description="Disordered" evidence="1">
    <location>
        <begin position="1"/>
        <end position="39"/>
    </location>
</feature>
<organism evidence="3 4">
    <name type="scientific">Plakobranchus ocellatus</name>
    <dbReference type="NCBI Taxonomy" id="259542"/>
    <lineage>
        <taxon>Eukaryota</taxon>
        <taxon>Metazoa</taxon>
        <taxon>Spiralia</taxon>
        <taxon>Lophotrochozoa</taxon>
        <taxon>Mollusca</taxon>
        <taxon>Gastropoda</taxon>
        <taxon>Heterobranchia</taxon>
        <taxon>Euthyneura</taxon>
        <taxon>Panpulmonata</taxon>
        <taxon>Sacoglossa</taxon>
        <taxon>Placobranchoidea</taxon>
        <taxon>Plakobranchidae</taxon>
        <taxon>Plakobranchus</taxon>
    </lineage>
</organism>
<feature type="compositionally biased region" description="Basic and acidic residues" evidence="1">
    <location>
        <begin position="21"/>
        <end position="34"/>
    </location>
</feature>
<name>A0AAV3ZR20_9GAST</name>
<sequence>MGKKGKGSRVIQLSATRKRRWAESEDVEQRESTEHVAGPSTSEFFHLDIPLSERPEQPQEEPIPMSRTEKKLELSASSSVIEADMPEGNGRTVADFSFINNLVPGLCCSAFSLQTLQSRINRKKSKDFSLLVEIYYSTCKTVVSQSFSSARETSGRGPRAHSINKSVTQAAVMAGMGSDAFNLFCEYMDLPGLHKKTFLKYAQGFYTKFEEIKKQIFSRAVSIAQAEHARKKGIELMEETVLDTCVSYDDMWMKRDRIGCVIDVVTALSLMQGCCQLIAICVRQQAHG</sequence>
<dbReference type="Pfam" id="PF20700">
    <property type="entry name" value="Mutator"/>
    <property type="match status" value="1"/>
</dbReference>
<dbReference type="AlphaFoldDB" id="A0AAV3ZR20"/>